<dbReference type="Pfam" id="PF13380">
    <property type="entry name" value="CoA_binding_2"/>
    <property type="match status" value="1"/>
</dbReference>
<dbReference type="RefSeq" id="XP_024747932.1">
    <property type="nucleotide sequence ID" value="XM_024896030.1"/>
</dbReference>
<dbReference type="OrthoDB" id="5138418at2759"/>
<evidence type="ECO:0000313" key="2">
    <source>
        <dbReference type="EMBL" id="PTB64612.1"/>
    </source>
</evidence>
<dbReference type="InterPro" id="IPR003781">
    <property type="entry name" value="CoA-bd"/>
</dbReference>
<dbReference type="AlphaFoldDB" id="A0A2T4B5K1"/>
<keyword evidence="3" id="KW-1185">Reference proteome</keyword>
<evidence type="ECO:0000259" key="1">
    <source>
        <dbReference type="SMART" id="SM00881"/>
    </source>
</evidence>
<evidence type="ECO:0000313" key="3">
    <source>
        <dbReference type="Proteomes" id="UP000241546"/>
    </source>
</evidence>
<dbReference type="EMBL" id="KZ680216">
    <property type="protein sequence ID" value="PTB64612.1"/>
    <property type="molecule type" value="Genomic_DNA"/>
</dbReference>
<dbReference type="SUPFAM" id="SSF51735">
    <property type="entry name" value="NAD(P)-binding Rossmann-fold domains"/>
    <property type="match status" value="1"/>
</dbReference>
<organism evidence="2 3">
    <name type="scientific">Trichoderma citrinoviride</name>
    <dbReference type="NCBI Taxonomy" id="58853"/>
    <lineage>
        <taxon>Eukaryota</taxon>
        <taxon>Fungi</taxon>
        <taxon>Dikarya</taxon>
        <taxon>Ascomycota</taxon>
        <taxon>Pezizomycotina</taxon>
        <taxon>Sordariomycetes</taxon>
        <taxon>Hypocreomycetidae</taxon>
        <taxon>Hypocreales</taxon>
        <taxon>Hypocreaceae</taxon>
        <taxon>Trichoderma</taxon>
    </lineage>
</organism>
<accession>A0A2T4B5K1</accession>
<protein>
    <submittedName>
        <fullName evidence="2">NAD(P)-binding protein</fullName>
    </submittedName>
</protein>
<dbReference type="SMART" id="SM00881">
    <property type="entry name" value="CoA_binding"/>
    <property type="match status" value="1"/>
</dbReference>
<dbReference type="PANTHER" id="PTHR33303:SF2">
    <property type="entry name" value="COA-BINDING DOMAIN-CONTAINING PROTEIN"/>
    <property type="match status" value="1"/>
</dbReference>
<gene>
    <name evidence="2" type="ORF">BBK36DRAFT_1176826</name>
</gene>
<dbReference type="GeneID" id="36604148"/>
<dbReference type="InterPro" id="IPR036291">
    <property type="entry name" value="NAD(P)-bd_dom_sf"/>
</dbReference>
<dbReference type="Proteomes" id="UP000241546">
    <property type="component" value="Unassembled WGS sequence"/>
</dbReference>
<feature type="domain" description="CoA-binding" evidence="1">
    <location>
        <begin position="12"/>
        <end position="109"/>
    </location>
</feature>
<sequence>MAAVTEATAKRFFSSPLFAVVGASSNPAKFGHKVHAWYLNHNLPVTPINPASPTVNVNGEDHPTLPDVKSLPKPTETSVSIITHPAITINVLKEAKSVGIPAIWLQPGTFDDDVIKFALADGTFETVVYGEGGRGSEGWCVLVDGEKALKDAGKL</sequence>
<reference evidence="3" key="1">
    <citation type="submission" date="2016-07" db="EMBL/GenBank/DDBJ databases">
        <title>Multiple horizontal gene transfer events from other fungi enriched the ability of initially mycotrophic Trichoderma (Ascomycota) to feed on dead plant biomass.</title>
        <authorList>
            <consortium name="DOE Joint Genome Institute"/>
            <person name="Atanasova L."/>
            <person name="Chenthamara K."/>
            <person name="Zhang J."/>
            <person name="Grujic M."/>
            <person name="Henrissat B."/>
            <person name="Kuo A."/>
            <person name="Aerts A."/>
            <person name="Salamov A."/>
            <person name="Lipzen A."/>
            <person name="Labutti K."/>
            <person name="Barry K."/>
            <person name="Miao Y."/>
            <person name="Rahimi M.J."/>
            <person name="Shen Q."/>
            <person name="Grigoriev I.V."/>
            <person name="Kubicek C.P."/>
            <person name="Druzhinina I.S."/>
        </authorList>
    </citation>
    <scope>NUCLEOTIDE SEQUENCE [LARGE SCALE GENOMIC DNA]</scope>
    <source>
        <strain evidence="3">TUCIM 6016</strain>
    </source>
</reference>
<dbReference type="Gene3D" id="3.40.50.720">
    <property type="entry name" value="NAD(P)-binding Rossmann-like Domain"/>
    <property type="match status" value="1"/>
</dbReference>
<proteinExistence type="predicted"/>
<name>A0A2T4B5K1_9HYPO</name>
<dbReference type="PANTHER" id="PTHR33303">
    <property type="entry name" value="CYTOPLASMIC PROTEIN-RELATED"/>
    <property type="match status" value="1"/>
</dbReference>